<feature type="region of interest" description="Disordered" evidence="3">
    <location>
        <begin position="367"/>
        <end position="411"/>
    </location>
</feature>
<dbReference type="OrthoDB" id="20729at2759"/>
<name>A0A4S4LI36_9AGAM</name>
<dbReference type="EMBL" id="SGPK01000014">
    <property type="protein sequence ID" value="THH11437.1"/>
    <property type="molecule type" value="Genomic_DNA"/>
</dbReference>
<evidence type="ECO:0000259" key="4">
    <source>
        <dbReference type="Pfam" id="PF13934"/>
    </source>
</evidence>
<feature type="region of interest" description="Disordered" evidence="3">
    <location>
        <begin position="499"/>
        <end position="801"/>
    </location>
</feature>
<evidence type="ECO:0000313" key="5">
    <source>
        <dbReference type="EMBL" id="THH11437.1"/>
    </source>
</evidence>
<comment type="subcellular location">
    <subcellularLocation>
        <location evidence="1">Nucleus</location>
    </subcellularLocation>
</comment>
<reference evidence="5 6" key="1">
    <citation type="submission" date="2019-02" db="EMBL/GenBank/DDBJ databases">
        <title>Genome sequencing of the rare red list fungi Phellinidium pouzarii.</title>
        <authorList>
            <person name="Buettner E."/>
            <person name="Kellner H."/>
        </authorList>
    </citation>
    <scope>NUCLEOTIDE SEQUENCE [LARGE SCALE GENOMIC DNA]</scope>
    <source>
        <strain evidence="5 6">DSM 108285</strain>
    </source>
</reference>
<dbReference type="Pfam" id="PF13934">
    <property type="entry name" value="ELYS"/>
    <property type="match status" value="1"/>
</dbReference>
<gene>
    <name evidence="5" type="ORF">EW145_g675</name>
</gene>
<feature type="compositionally biased region" description="Basic and acidic residues" evidence="3">
    <location>
        <begin position="743"/>
        <end position="753"/>
    </location>
</feature>
<feature type="region of interest" description="Disordered" evidence="3">
    <location>
        <begin position="429"/>
        <end position="466"/>
    </location>
</feature>
<dbReference type="InterPro" id="IPR025151">
    <property type="entry name" value="ELYS_dom"/>
</dbReference>
<organism evidence="5 6">
    <name type="scientific">Phellinidium pouzarii</name>
    <dbReference type="NCBI Taxonomy" id="167371"/>
    <lineage>
        <taxon>Eukaryota</taxon>
        <taxon>Fungi</taxon>
        <taxon>Dikarya</taxon>
        <taxon>Basidiomycota</taxon>
        <taxon>Agaricomycotina</taxon>
        <taxon>Agaricomycetes</taxon>
        <taxon>Hymenochaetales</taxon>
        <taxon>Hymenochaetaceae</taxon>
        <taxon>Phellinidium</taxon>
    </lineage>
</organism>
<evidence type="ECO:0000256" key="1">
    <source>
        <dbReference type="ARBA" id="ARBA00004123"/>
    </source>
</evidence>
<evidence type="ECO:0000256" key="3">
    <source>
        <dbReference type="SAM" id="MobiDB-lite"/>
    </source>
</evidence>
<feature type="compositionally biased region" description="Low complexity" evidence="3">
    <location>
        <begin position="784"/>
        <end position="801"/>
    </location>
</feature>
<dbReference type="AlphaFoldDB" id="A0A4S4LI36"/>
<accession>A0A4S4LI36</accession>
<evidence type="ECO:0000313" key="6">
    <source>
        <dbReference type="Proteomes" id="UP000308199"/>
    </source>
</evidence>
<dbReference type="GO" id="GO:0005634">
    <property type="term" value="C:nucleus"/>
    <property type="evidence" value="ECO:0007669"/>
    <property type="project" value="UniProtKB-SubCell"/>
</dbReference>
<comment type="caution">
    <text evidence="5">The sequence shown here is derived from an EMBL/GenBank/DDBJ whole genome shotgun (WGS) entry which is preliminary data.</text>
</comment>
<protein>
    <recommendedName>
        <fullName evidence="4">ELYS-like domain-containing protein</fullName>
    </recommendedName>
</protein>
<feature type="compositionally biased region" description="Low complexity" evidence="3">
    <location>
        <begin position="429"/>
        <end position="439"/>
    </location>
</feature>
<feature type="compositionally biased region" description="Basic and acidic residues" evidence="3">
    <location>
        <begin position="593"/>
        <end position="605"/>
    </location>
</feature>
<feature type="compositionally biased region" description="Basic and acidic residues" evidence="3">
    <location>
        <begin position="547"/>
        <end position="559"/>
    </location>
</feature>
<proteinExistence type="predicted"/>
<keyword evidence="6" id="KW-1185">Reference proteome</keyword>
<feature type="domain" description="ELYS-like" evidence="4">
    <location>
        <begin position="41"/>
        <end position="252"/>
    </location>
</feature>
<keyword evidence="2" id="KW-0539">Nucleus</keyword>
<sequence length="801" mass="88351">MDDDPLNDYILYFGVRSDEFAWRDDACDQVRARRAAMSGSLFFDMLLQLGGIEDAQNIYPPPDLRSLYRLLEAVKCVSFDSMKRHCLVYYLLKWHMDGREVGFVSEKVISPHYAALADVYWLLDTGLNLDNAVSKLADVRIVKDYTTKIIETLALDPESGRLIRKFVRTCNPALRDPVDLERYLIATAEYSIVEAWQYQRRFSDQFPARKDLIRKLLMWTLAPKPRPQSLTQLLSVPFSKYEDSVVQDFAMHPPEDLPIASTALVRDMVCVRLIQSCKYVAACKFDRQYPSSGASPRGTWGAERERIIKEVISIMPAVERTMLESELESLGESIRPRTASTRNSWSNLGASGSTDLGASWEDIGRRATGAPRRSMGGRPISSRAPRTSLPNGSAPKPSLFTPGASTSSIRQHQPLSAHPMLVSQADTSSSLFDSFTSPPMRLSTQRPSGAAPPKAATNGVNGKANGISKTNAFMARNAFFEPPERSSSPEIFEMNGSAQLPLPKRSHPQSSTRLPTPPQDEPEVQMQESRDEEDGDSAKSVSDELGMEDKTVESEREDFGFSLFSSAPPVSAARLTPPSGTVSPKGNRRSQRISHDQEQREEGQGRRALRLSVPGAFVLDDEHELQSPTIATGGKESISESHRAQPPTGTGRRSSRKRAASPDDSLENTSARISMPGALFKEDEDDIVDNTAEHANGHTHVQENGLRSEEADELAPLPSQRSRRKAPATTMTGTRQRASRGGSIEHEDGDRVTGRPVRRSTRLSTASSSPNGEKKNPRPRKSTRTSGPGATATGRGATKRR</sequence>
<dbReference type="Proteomes" id="UP000308199">
    <property type="component" value="Unassembled WGS sequence"/>
</dbReference>
<evidence type="ECO:0000256" key="2">
    <source>
        <dbReference type="ARBA" id="ARBA00023242"/>
    </source>
</evidence>